<accession>A0A7J7KBF7</accession>
<name>A0A7J7KBF7_BUGNE</name>
<dbReference type="AlphaFoldDB" id="A0A7J7KBF7"/>
<reference evidence="2" key="1">
    <citation type="submission" date="2020-06" db="EMBL/GenBank/DDBJ databases">
        <title>Draft genome of Bugula neritina, a colonial animal packing powerful symbionts and potential medicines.</title>
        <authorList>
            <person name="Rayko M."/>
        </authorList>
    </citation>
    <scope>NUCLEOTIDE SEQUENCE [LARGE SCALE GENOMIC DNA]</scope>
    <source>
        <strain evidence="2">Kwan_BN1</strain>
    </source>
</reference>
<evidence type="ECO:0000313" key="2">
    <source>
        <dbReference type="EMBL" id="KAF6035607.1"/>
    </source>
</evidence>
<gene>
    <name evidence="2" type="ORF">EB796_006093</name>
</gene>
<organism evidence="2 3">
    <name type="scientific">Bugula neritina</name>
    <name type="common">Brown bryozoan</name>
    <name type="synonym">Sertularia neritina</name>
    <dbReference type="NCBI Taxonomy" id="10212"/>
    <lineage>
        <taxon>Eukaryota</taxon>
        <taxon>Metazoa</taxon>
        <taxon>Spiralia</taxon>
        <taxon>Lophotrochozoa</taxon>
        <taxon>Bryozoa</taxon>
        <taxon>Gymnolaemata</taxon>
        <taxon>Cheilostomatida</taxon>
        <taxon>Flustrina</taxon>
        <taxon>Buguloidea</taxon>
        <taxon>Bugulidae</taxon>
        <taxon>Bugula</taxon>
    </lineage>
</organism>
<dbReference type="Proteomes" id="UP000593567">
    <property type="component" value="Unassembled WGS sequence"/>
</dbReference>
<proteinExistence type="predicted"/>
<comment type="caution">
    <text evidence="2">The sequence shown here is derived from an EMBL/GenBank/DDBJ whole genome shotgun (WGS) entry which is preliminary data.</text>
</comment>
<sequence length="149" mass="16450">MLDNSQLYYKGEKTQVAEFGPRINMELNIRDLMPPFLARILEAKGMNQLLDSTVEGKLPAYSFELELPEEVKSEPVIVEVQSTALPTTGKEPTTPSPSPESTKAISTTLAKAAETTDVEVTSRKPSSTSEPDKEDQLLNALKRILKDDK</sequence>
<keyword evidence="3" id="KW-1185">Reference proteome</keyword>
<evidence type="ECO:0000256" key="1">
    <source>
        <dbReference type="SAM" id="MobiDB-lite"/>
    </source>
</evidence>
<feature type="region of interest" description="Disordered" evidence="1">
    <location>
        <begin position="81"/>
        <end position="138"/>
    </location>
</feature>
<evidence type="ECO:0000313" key="3">
    <source>
        <dbReference type="Proteomes" id="UP000593567"/>
    </source>
</evidence>
<feature type="compositionally biased region" description="Low complexity" evidence="1">
    <location>
        <begin position="86"/>
        <end position="103"/>
    </location>
</feature>
<dbReference type="EMBL" id="VXIV02000853">
    <property type="protein sequence ID" value="KAF6035607.1"/>
    <property type="molecule type" value="Genomic_DNA"/>
</dbReference>
<protein>
    <submittedName>
        <fullName evidence="2">Uncharacterized protein</fullName>
    </submittedName>
</protein>